<dbReference type="AlphaFoldDB" id="A0A9Q5VC71"/>
<evidence type="ECO:0000313" key="2">
    <source>
        <dbReference type="EMBL" id="QGO07118.1"/>
    </source>
</evidence>
<evidence type="ECO:0000313" key="3">
    <source>
        <dbReference type="Proteomes" id="UP000422232"/>
    </source>
</evidence>
<dbReference type="Proteomes" id="UP000422232">
    <property type="component" value="Chromosome"/>
</dbReference>
<organism evidence="2 3">
    <name type="scientific">Piscirickettsia salmonis</name>
    <dbReference type="NCBI Taxonomy" id="1238"/>
    <lineage>
        <taxon>Bacteria</taxon>
        <taxon>Pseudomonadati</taxon>
        <taxon>Pseudomonadota</taxon>
        <taxon>Gammaproteobacteria</taxon>
        <taxon>Thiotrichales</taxon>
        <taxon>Piscirickettsiaceae</taxon>
        <taxon>Piscirickettsia</taxon>
    </lineage>
</organism>
<feature type="region of interest" description="Disordered" evidence="1">
    <location>
        <begin position="66"/>
        <end position="89"/>
    </location>
</feature>
<dbReference type="GeneID" id="66739821"/>
<dbReference type="RefSeq" id="WP_016211783.1">
    <property type="nucleotide sequence ID" value="NZ_CP012413.1"/>
</dbReference>
<dbReference type="EMBL" id="CP038908">
    <property type="protein sequence ID" value="QGO07118.1"/>
    <property type="molecule type" value="Genomic_DNA"/>
</dbReference>
<keyword evidence="3" id="KW-1185">Reference proteome</keyword>
<reference evidence="2 3" key="1">
    <citation type="submission" date="2019-04" db="EMBL/GenBank/DDBJ databases">
        <title>Complete genome sequencing of Piscirickettsia salmonis strain Psal-009.</title>
        <authorList>
            <person name="Schober I."/>
            <person name="Bunk B."/>
            <person name="Sproer C."/>
            <person name="Carril G.P."/>
            <person name="Riedel T."/>
            <person name="Flores-Herrera P.A."/>
            <person name="Nourdin-Galindo G."/>
            <person name="Marshall S.H."/>
            <person name="Overmann J."/>
        </authorList>
    </citation>
    <scope>NUCLEOTIDE SEQUENCE [LARGE SCALE GENOMIC DNA]</scope>
    <source>
        <strain evidence="2 3">Psal-009</strain>
    </source>
</reference>
<name>A0A9Q5VC71_PISSA</name>
<protein>
    <submittedName>
        <fullName evidence="2">Uncharacterized protein</fullName>
    </submittedName>
</protein>
<proteinExistence type="predicted"/>
<accession>A0A9Q5VC71</accession>
<evidence type="ECO:0000256" key="1">
    <source>
        <dbReference type="SAM" id="MobiDB-lite"/>
    </source>
</evidence>
<sequence>MPLTSRSQSCPDLNLEGLGDGEGLLRAFSVATPFKDQEQFLAMLAKFNSEELGTYCQLLKDQLKKQETQVDGAQADKGAERGEPSQDLSVAARFSLASTELQKREAEFEAQSAPTPFPLSQ</sequence>
<gene>
    <name evidence="2" type="ORF">Psal009_03055</name>
</gene>